<comment type="caution">
    <text evidence="1">The sequence shown here is derived from an EMBL/GenBank/DDBJ whole genome shotgun (WGS) entry which is preliminary data.</text>
</comment>
<name>A0ABS7YSQ8_9VIBR</name>
<protein>
    <submittedName>
        <fullName evidence="1">Uncharacterized protein</fullName>
    </submittedName>
</protein>
<organism evidence="1 2">
    <name type="scientific">Vibrio tritonius</name>
    <dbReference type="NCBI Taxonomy" id="1435069"/>
    <lineage>
        <taxon>Bacteria</taxon>
        <taxon>Pseudomonadati</taxon>
        <taxon>Pseudomonadota</taxon>
        <taxon>Gammaproteobacteria</taxon>
        <taxon>Vibrionales</taxon>
        <taxon>Vibrionaceae</taxon>
        <taxon>Vibrio</taxon>
    </lineage>
</organism>
<reference evidence="2" key="1">
    <citation type="submission" date="2023-07" db="EMBL/GenBank/DDBJ databases">
        <title>Molecular identification of indigenous halophilic bacteria isolated from red sea cost, biodegradation of synthetic dyes and assessment of degraded metabolite toxicity.</title>
        <authorList>
            <person name="Chaieb K."/>
            <person name="Altayb H.N."/>
        </authorList>
    </citation>
    <scope>NUCLEOTIDE SEQUENCE [LARGE SCALE GENOMIC DNA]</scope>
    <source>
        <strain evidence="2">K20</strain>
    </source>
</reference>
<dbReference type="RefSeq" id="WP_225251819.1">
    <property type="nucleotide sequence ID" value="NZ_JAIWIU010000168.1"/>
</dbReference>
<gene>
    <name evidence="1" type="ORF">LDJ79_19885</name>
</gene>
<evidence type="ECO:0000313" key="1">
    <source>
        <dbReference type="EMBL" id="MCA2018388.1"/>
    </source>
</evidence>
<proteinExistence type="predicted"/>
<dbReference type="Proteomes" id="UP001199044">
    <property type="component" value="Unassembled WGS sequence"/>
</dbReference>
<accession>A0ABS7YSQ8</accession>
<keyword evidence="2" id="KW-1185">Reference proteome</keyword>
<evidence type="ECO:0000313" key="2">
    <source>
        <dbReference type="Proteomes" id="UP001199044"/>
    </source>
</evidence>
<dbReference type="EMBL" id="JAIWIU010000168">
    <property type="protein sequence ID" value="MCA2018388.1"/>
    <property type="molecule type" value="Genomic_DNA"/>
</dbReference>
<sequence length="130" mass="14411">MSGDHITIKKVDSYGEETATVVVDSGQLSIEVFCHLGDYRQGDLTANLLHVLDADIKAAFLSDWPQPTFKEQEFIKQTGPYSYVGRATAIDPENQIIEVKGFKIEVGELPAGVGQLVDFTITRLDLWSHD</sequence>